<feature type="signal peptide" evidence="1">
    <location>
        <begin position="1"/>
        <end position="19"/>
    </location>
</feature>
<name>A0ABR0KMY0_9EURO</name>
<keyword evidence="3" id="KW-1185">Reference proteome</keyword>
<evidence type="ECO:0000313" key="3">
    <source>
        <dbReference type="Proteomes" id="UP001345013"/>
    </source>
</evidence>
<dbReference type="Proteomes" id="UP001345013">
    <property type="component" value="Unassembled WGS sequence"/>
</dbReference>
<proteinExistence type="predicted"/>
<protein>
    <submittedName>
        <fullName evidence="2">Uncharacterized protein</fullName>
    </submittedName>
</protein>
<sequence length="196" mass="20294">MKSVLATSILVTLLGTTIATPTTLRHARRQIGGFNVGPVCTSNTEPSAQGVVNALNTWLTDVKNVNSFLNDAANEAPGGNLGGLARGTLNNAMDEPTQLGTLACIPALTDAAEAAITSAANGFMTNVLQPLMDIVVNSADQDAINADLQQINAFRCCTLLPDLDVLWTAAATDEGVADQVDLTVPRPNACATTTCI</sequence>
<comment type="caution">
    <text evidence="2">The sequence shown here is derived from an EMBL/GenBank/DDBJ whole genome shotgun (WGS) entry which is preliminary data.</text>
</comment>
<keyword evidence="1" id="KW-0732">Signal</keyword>
<accession>A0ABR0KMY0</accession>
<gene>
    <name evidence="2" type="ORF">LTR24_000780</name>
</gene>
<organism evidence="2 3">
    <name type="scientific">Lithohypha guttulata</name>
    <dbReference type="NCBI Taxonomy" id="1690604"/>
    <lineage>
        <taxon>Eukaryota</taxon>
        <taxon>Fungi</taxon>
        <taxon>Dikarya</taxon>
        <taxon>Ascomycota</taxon>
        <taxon>Pezizomycotina</taxon>
        <taxon>Eurotiomycetes</taxon>
        <taxon>Chaetothyriomycetidae</taxon>
        <taxon>Chaetothyriales</taxon>
        <taxon>Trichomeriaceae</taxon>
        <taxon>Lithohypha</taxon>
    </lineage>
</organism>
<evidence type="ECO:0000256" key="1">
    <source>
        <dbReference type="SAM" id="SignalP"/>
    </source>
</evidence>
<dbReference type="EMBL" id="JAVRRG010000005">
    <property type="protein sequence ID" value="KAK5100932.1"/>
    <property type="molecule type" value="Genomic_DNA"/>
</dbReference>
<feature type="chain" id="PRO_5045947637" evidence="1">
    <location>
        <begin position="20"/>
        <end position="196"/>
    </location>
</feature>
<evidence type="ECO:0000313" key="2">
    <source>
        <dbReference type="EMBL" id="KAK5100932.1"/>
    </source>
</evidence>
<reference evidence="2 3" key="1">
    <citation type="submission" date="2023-08" db="EMBL/GenBank/DDBJ databases">
        <title>Black Yeasts Isolated from many extreme environments.</title>
        <authorList>
            <person name="Coleine C."/>
            <person name="Stajich J.E."/>
            <person name="Selbmann L."/>
        </authorList>
    </citation>
    <scope>NUCLEOTIDE SEQUENCE [LARGE SCALE GENOMIC DNA]</scope>
    <source>
        <strain evidence="2 3">CCFEE 5885</strain>
    </source>
</reference>